<name>A0A5M3W021_9ACTN</name>
<accession>A0A5M3W021</accession>
<dbReference type="AlphaFoldDB" id="A0A5M3W021"/>
<dbReference type="RefSeq" id="WP_155337896.1">
    <property type="nucleotide sequence ID" value="NZ_BAAABN010000061.1"/>
</dbReference>
<evidence type="ECO:0000313" key="2">
    <source>
        <dbReference type="EMBL" id="GES01619.1"/>
    </source>
</evidence>
<feature type="region of interest" description="Disordered" evidence="1">
    <location>
        <begin position="232"/>
        <end position="254"/>
    </location>
</feature>
<keyword evidence="3" id="KW-1185">Reference proteome</keyword>
<sequence>MVQPEATPRLTFSGWEDACMAYREYGHTRPEDREKAFLCRVRGAALGRPPMFPDTLPDEQVLGYGRLLCATSDQERRRSLLRRAGSDRSGWGAAADDLIFLCPEKIVAERPGLLHSGIAGRAAENEFAAEENARCADPWPRVRAVRQGTAAYFLFEGGGYGVFDAGAEIAEDIFGAASEDGIVAGSSAAVMTYGENEAMCLTVKAFGSAPPPRLRGWDEVAEVGIISRSGQLGVPRMEDGAEEGAGGRRSPTWR</sequence>
<gene>
    <name evidence="2" type="ORF">Acor_36830</name>
</gene>
<organism evidence="2 3">
    <name type="scientific">Acrocarpospora corrugata</name>
    <dbReference type="NCBI Taxonomy" id="35763"/>
    <lineage>
        <taxon>Bacteria</taxon>
        <taxon>Bacillati</taxon>
        <taxon>Actinomycetota</taxon>
        <taxon>Actinomycetes</taxon>
        <taxon>Streptosporangiales</taxon>
        <taxon>Streptosporangiaceae</taxon>
        <taxon>Acrocarpospora</taxon>
    </lineage>
</organism>
<evidence type="ECO:0000313" key="3">
    <source>
        <dbReference type="Proteomes" id="UP000334990"/>
    </source>
</evidence>
<comment type="caution">
    <text evidence="2">The sequence shown here is derived from an EMBL/GenBank/DDBJ whole genome shotgun (WGS) entry which is preliminary data.</text>
</comment>
<dbReference type="Proteomes" id="UP000334990">
    <property type="component" value="Unassembled WGS sequence"/>
</dbReference>
<reference evidence="2 3" key="1">
    <citation type="submission" date="2019-10" db="EMBL/GenBank/DDBJ databases">
        <title>Whole genome shotgun sequence of Acrocarpospora corrugata NBRC 13972.</title>
        <authorList>
            <person name="Ichikawa N."/>
            <person name="Kimura A."/>
            <person name="Kitahashi Y."/>
            <person name="Komaki H."/>
            <person name="Oguchi A."/>
        </authorList>
    </citation>
    <scope>NUCLEOTIDE SEQUENCE [LARGE SCALE GENOMIC DNA]</scope>
    <source>
        <strain evidence="2 3">NBRC 13972</strain>
    </source>
</reference>
<protein>
    <submittedName>
        <fullName evidence="2">Uncharacterized protein</fullName>
    </submittedName>
</protein>
<evidence type="ECO:0000256" key="1">
    <source>
        <dbReference type="SAM" id="MobiDB-lite"/>
    </source>
</evidence>
<dbReference type="EMBL" id="BLAD01000052">
    <property type="protein sequence ID" value="GES01619.1"/>
    <property type="molecule type" value="Genomic_DNA"/>
</dbReference>
<dbReference type="OrthoDB" id="4485313at2"/>
<proteinExistence type="predicted"/>